<evidence type="ECO:0000256" key="11">
    <source>
        <dbReference type="RuleBase" id="RU362091"/>
    </source>
</evidence>
<dbReference type="InterPro" id="IPR038377">
    <property type="entry name" value="Na/Glc_symporter_sf"/>
</dbReference>
<keyword evidence="8" id="KW-0406">Ion transport</keyword>
<feature type="transmembrane region" description="Helical" evidence="12">
    <location>
        <begin position="466"/>
        <end position="486"/>
    </location>
</feature>
<evidence type="ECO:0000313" key="13">
    <source>
        <dbReference type="EMBL" id="KAK3094940.1"/>
    </source>
</evidence>
<evidence type="ECO:0000256" key="5">
    <source>
        <dbReference type="ARBA" id="ARBA00022692"/>
    </source>
</evidence>
<dbReference type="PROSITE" id="PS50283">
    <property type="entry name" value="NA_SOLUT_SYMP_3"/>
    <property type="match status" value="1"/>
</dbReference>
<accession>A0AA88Y8K6</accession>
<keyword evidence="6 12" id="KW-1133">Transmembrane helix</keyword>
<name>A0AA88Y8K6_PINIB</name>
<feature type="transmembrane region" description="Helical" evidence="12">
    <location>
        <begin position="325"/>
        <end position="349"/>
    </location>
</feature>
<feature type="transmembrane region" description="Helical" evidence="12">
    <location>
        <begin position="238"/>
        <end position="257"/>
    </location>
</feature>
<evidence type="ECO:0000256" key="4">
    <source>
        <dbReference type="ARBA" id="ARBA00022475"/>
    </source>
</evidence>
<feature type="transmembrane region" description="Helical" evidence="12">
    <location>
        <begin position="192"/>
        <end position="218"/>
    </location>
</feature>
<dbReference type="GO" id="GO:0005886">
    <property type="term" value="C:plasma membrane"/>
    <property type="evidence" value="ECO:0007669"/>
    <property type="project" value="UniProtKB-SubCell"/>
</dbReference>
<keyword evidence="7" id="KW-0915">Sodium</keyword>
<evidence type="ECO:0000256" key="9">
    <source>
        <dbReference type="ARBA" id="ARBA00023136"/>
    </source>
</evidence>
<comment type="similarity">
    <text evidence="2 11">Belongs to the sodium:solute symporter (SSF) (TC 2.A.21) family.</text>
</comment>
<dbReference type="NCBIfam" id="TIGR00813">
    <property type="entry name" value="sss"/>
    <property type="match status" value="1"/>
</dbReference>
<comment type="subcellular location">
    <subcellularLocation>
        <location evidence="1">Cell membrane</location>
        <topology evidence="1">Multi-pass membrane protein</topology>
    </subcellularLocation>
</comment>
<keyword evidence="4" id="KW-1003">Cell membrane</keyword>
<proteinExistence type="inferred from homology"/>
<feature type="transmembrane region" description="Helical" evidence="12">
    <location>
        <begin position="592"/>
        <end position="615"/>
    </location>
</feature>
<evidence type="ECO:0000256" key="1">
    <source>
        <dbReference type="ARBA" id="ARBA00004651"/>
    </source>
</evidence>
<dbReference type="Proteomes" id="UP001186944">
    <property type="component" value="Unassembled WGS sequence"/>
</dbReference>
<evidence type="ECO:0000256" key="10">
    <source>
        <dbReference type="ARBA" id="ARBA00023201"/>
    </source>
</evidence>
<evidence type="ECO:0000256" key="6">
    <source>
        <dbReference type="ARBA" id="ARBA00022989"/>
    </source>
</evidence>
<feature type="transmembrane region" description="Helical" evidence="12">
    <location>
        <begin position="127"/>
        <end position="149"/>
    </location>
</feature>
<dbReference type="InterPro" id="IPR051163">
    <property type="entry name" value="Sodium:Solute_Symporter_SSF"/>
</dbReference>
<evidence type="ECO:0000256" key="3">
    <source>
        <dbReference type="ARBA" id="ARBA00022448"/>
    </source>
</evidence>
<evidence type="ECO:0000313" key="14">
    <source>
        <dbReference type="Proteomes" id="UP001186944"/>
    </source>
</evidence>
<gene>
    <name evidence="13" type="ORF">FSP39_008115</name>
</gene>
<feature type="transmembrane region" description="Helical" evidence="12">
    <location>
        <begin position="405"/>
        <end position="425"/>
    </location>
</feature>
<reference evidence="13" key="1">
    <citation type="submission" date="2019-08" db="EMBL/GenBank/DDBJ databases">
        <title>The improved chromosome-level genome for the pearl oyster Pinctada fucata martensii using PacBio sequencing and Hi-C.</title>
        <authorList>
            <person name="Zheng Z."/>
        </authorList>
    </citation>
    <scope>NUCLEOTIDE SEQUENCE</scope>
    <source>
        <strain evidence="13">ZZ-2019</strain>
        <tissue evidence="13">Adductor muscle</tissue>
    </source>
</reference>
<sequence length="648" mass="70662">MEDSQKFEIADWAVFIIILIISASIGIYHAFSGGRQKTTKEFLMGNRKMSLLPVAASILVSFLSAILILGAPAEMYTRGTQYYLYLFGQMLAVVLATVLFVPLFYPLKLTSMYEYVELRFKSRATRLTATGINIVSTLIYTGIASFAPATALNAASGFPEWGSFILIGFVCTFYTFMGGIKAVVWVDAFQALIMLSGLLTIVIKATLSVGGFGEVWRLNEEWKRIDFWNFDPDPTVRHTFWALVIGGMINWTGTFGASQQSIQRFSALSTLKQAKIAVLLNCIGLFVMSTSACLAGVSVFAYFAMIGCDPLASKKIKNVNQLIPYFVSEVLGYPGIPGLFIACLFSGALSSISSNISSLVATSWEDIVKPLVKLKPQHVQTWIAKSLGKIVKPLIKLKPKHVQTWIAKSLVILYGCLGVGVAFLVKNLGGTVLQASLSFMGAAAGALNGVVVLGAFFPWCNWIGALAGPLASYAVMMWIGIANYSVRGAKKYLPSPTSECSANQNYSAEILSATMRYSPLGNASNIVTDLVFSNRTDSILYNSSDMTTIYPMLGSTSSLFSDSAFNNTTSISLIMDSTSNLTGLDRLYSLSYLWYSTLGIIISIAVGMLVSFLTGKIVLTPVISMVFYTRHNYMYINSSRDVSKLSHR</sequence>
<dbReference type="AlphaFoldDB" id="A0AA88Y8K6"/>
<feature type="transmembrane region" description="Helical" evidence="12">
    <location>
        <begin position="12"/>
        <end position="31"/>
    </location>
</feature>
<feature type="transmembrane region" description="Helical" evidence="12">
    <location>
        <begin position="278"/>
        <end position="305"/>
    </location>
</feature>
<evidence type="ECO:0000256" key="8">
    <source>
        <dbReference type="ARBA" id="ARBA00023065"/>
    </source>
</evidence>
<evidence type="ECO:0000256" key="2">
    <source>
        <dbReference type="ARBA" id="ARBA00006434"/>
    </source>
</evidence>
<dbReference type="GO" id="GO:0006814">
    <property type="term" value="P:sodium ion transport"/>
    <property type="evidence" value="ECO:0007669"/>
    <property type="project" value="UniProtKB-KW"/>
</dbReference>
<keyword evidence="14" id="KW-1185">Reference proteome</keyword>
<dbReference type="Pfam" id="PF00474">
    <property type="entry name" value="SSF"/>
    <property type="match status" value="1"/>
</dbReference>
<feature type="transmembrane region" description="Helical" evidence="12">
    <location>
        <begin position="82"/>
        <end position="107"/>
    </location>
</feature>
<evidence type="ECO:0008006" key="15">
    <source>
        <dbReference type="Google" id="ProtNLM"/>
    </source>
</evidence>
<keyword evidence="5 12" id="KW-0812">Transmembrane</keyword>
<dbReference type="InterPro" id="IPR001734">
    <property type="entry name" value="Na/solute_symporter"/>
</dbReference>
<dbReference type="PANTHER" id="PTHR42985">
    <property type="entry name" value="SODIUM-COUPLED MONOCARBOXYLATE TRANSPORTER"/>
    <property type="match status" value="1"/>
</dbReference>
<comment type="caution">
    <text evidence="13">The sequence shown here is derived from an EMBL/GenBank/DDBJ whole genome shotgun (WGS) entry which is preliminary data.</text>
</comment>
<feature type="transmembrane region" description="Helical" evidence="12">
    <location>
        <begin position="51"/>
        <end position="70"/>
    </location>
</feature>
<dbReference type="GO" id="GO:0015293">
    <property type="term" value="F:symporter activity"/>
    <property type="evidence" value="ECO:0007669"/>
    <property type="project" value="TreeGrafter"/>
</dbReference>
<evidence type="ECO:0000256" key="7">
    <source>
        <dbReference type="ARBA" id="ARBA00023053"/>
    </source>
</evidence>
<feature type="transmembrane region" description="Helical" evidence="12">
    <location>
        <begin position="437"/>
        <end position="459"/>
    </location>
</feature>
<feature type="transmembrane region" description="Helical" evidence="12">
    <location>
        <begin position="161"/>
        <end position="180"/>
    </location>
</feature>
<dbReference type="CDD" id="cd11492">
    <property type="entry name" value="SLC5sbd_NIS-SMVT"/>
    <property type="match status" value="1"/>
</dbReference>
<keyword evidence="9 12" id="KW-0472">Membrane</keyword>
<dbReference type="Gene3D" id="1.20.1730.10">
    <property type="entry name" value="Sodium/glucose cotransporter"/>
    <property type="match status" value="1"/>
</dbReference>
<organism evidence="13 14">
    <name type="scientific">Pinctada imbricata</name>
    <name type="common">Atlantic pearl-oyster</name>
    <name type="synonym">Pinctada martensii</name>
    <dbReference type="NCBI Taxonomy" id="66713"/>
    <lineage>
        <taxon>Eukaryota</taxon>
        <taxon>Metazoa</taxon>
        <taxon>Spiralia</taxon>
        <taxon>Lophotrochozoa</taxon>
        <taxon>Mollusca</taxon>
        <taxon>Bivalvia</taxon>
        <taxon>Autobranchia</taxon>
        <taxon>Pteriomorphia</taxon>
        <taxon>Pterioida</taxon>
        <taxon>Pterioidea</taxon>
        <taxon>Pteriidae</taxon>
        <taxon>Pinctada</taxon>
    </lineage>
</organism>
<keyword evidence="3" id="KW-0813">Transport</keyword>
<keyword evidence="10" id="KW-0739">Sodium transport</keyword>
<protein>
    <recommendedName>
        <fullName evidence="15">Sodium-coupled monocarboxylate transporter 1</fullName>
    </recommendedName>
</protein>
<dbReference type="PANTHER" id="PTHR42985:SF40">
    <property type="entry name" value="LD47995P-RELATED"/>
    <property type="match status" value="1"/>
</dbReference>
<dbReference type="EMBL" id="VSWD01000008">
    <property type="protein sequence ID" value="KAK3094940.1"/>
    <property type="molecule type" value="Genomic_DNA"/>
</dbReference>
<evidence type="ECO:0000256" key="12">
    <source>
        <dbReference type="SAM" id="Phobius"/>
    </source>
</evidence>